<dbReference type="EMBL" id="BAAAQN010000019">
    <property type="protein sequence ID" value="GAA2033019.1"/>
    <property type="molecule type" value="Genomic_DNA"/>
</dbReference>
<evidence type="ECO:0000313" key="3">
    <source>
        <dbReference type="EMBL" id="GAA2033019.1"/>
    </source>
</evidence>
<dbReference type="Gene3D" id="3.40.190.10">
    <property type="entry name" value="Periplasmic binding protein-like II"/>
    <property type="match status" value="1"/>
</dbReference>
<comment type="caution">
    <text evidence="3">The sequence shown here is derived from an EMBL/GenBank/DDBJ whole genome shotgun (WGS) entry which is preliminary data.</text>
</comment>
<feature type="domain" description="SsuA/THI5-like" evidence="2">
    <location>
        <begin position="66"/>
        <end position="122"/>
    </location>
</feature>
<organism evidence="3 4">
    <name type="scientific">Catenulispora yoronensis</name>
    <dbReference type="NCBI Taxonomy" id="450799"/>
    <lineage>
        <taxon>Bacteria</taxon>
        <taxon>Bacillati</taxon>
        <taxon>Actinomycetota</taxon>
        <taxon>Actinomycetes</taxon>
        <taxon>Catenulisporales</taxon>
        <taxon>Catenulisporaceae</taxon>
        <taxon>Catenulispora</taxon>
    </lineage>
</organism>
<gene>
    <name evidence="3" type="ORF">GCM10009839_36670</name>
</gene>
<evidence type="ECO:0000259" key="2">
    <source>
        <dbReference type="Pfam" id="PF09084"/>
    </source>
</evidence>
<sequence length="365" mass="38289">MRTANPRARSRRTSAILLSAVLAISALGVAACGGSSSSGGASTPAHGPLEQNHLRIGVPKDEIGALPIFTGVDKGYFKDQGIDVTVDDSYPTYQAALKALTDGKVDLVYDDYVHAILAQSTGTIRLQLVAEGYTAGDGSVQLLSKVTDNRSEAQIKAVFGAAGGFLTPMSGTGDADTEYTVPTVMLMTRLPDIANSLKIRADATGEAHLKPMTANAIGDKLTGTADPNVAAVQPEPYFSFTAGNNKVVKLMDLTRGSTQAMPMGGYFTKQDFAVTDVNLFKAFTTALNQAKAVTAQRATAMAEMQAHYGTMASSTVVANISFGTFPTTVSVDRLGRVVTLMQGVGLAPYYNIDTMMPPDAERGQG</sequence>
<feature type="signal peptide" evidence="1">
    <location>
        <begin position="1"/>
        <end position="30"/>
    </location>
</feature>
<dbReference type="SUPFAM" id="SSF53850">
    <property type="entry name" value="Periplasmic binding protein-like II"/>
    <property type="match status" value="1"/>
</dbReference>
<feature type="chain" id="PRO_5046025935" description="SsuA/THI5-like domain-containing protein" evidence="1">
    <location>
        <begin position="31"/>
        <end position="365"/>
    </location>
</feature>
<dbReference type="RefSeq" id="WP_344666830.1">
    <property type="nucleotide sequence ID" value="NZ_BAAAQN010000019.1"/>
</dbReference>
<proteinExistence type="predicted"/>
<keyword evidence="1" id="KW-0732">Signal</keyword>
<evidence type="ECO:0000313" key="4">
    <source>
        <dbReference type="Proteomes" id="UP001500751"/>
    </source>
</evidence>
<name>A0ABN2UBI9_9ACTN</name>
<dbReference type="InterPro" id="IPR015168">
    <property type="entry name" value="SsuA/THI5"/>
</dbReference>
<dbReference type="Proteomes" id="UP001500751">
    <property type="component" value="Unassembled WGS sequence"/>
</dbReference>
<evidence type="ECO:0000256" key="1">
    <source>
        <dbReference type="SAM" id="SignalP"/>
    </source>
</evidence>
<protein>
    <recommendedName>
        <fullName evidence="2">SsuA/THI5-like domain-containing protein</fullName>
    </recommendedName>
</protein>
<reference evidence="3 4" key="1">
    <citation type="journal article" date="2019" name="Int. J. Syst. Evol. Microbiol.">
        <title>The Global Catalogue of Microorganisms (GCM) 10K type strain sequencing project: providing services to taxonomists for standard genome sequencing and annotation.</title>
        <authorList>
            <consortium name="The Broad Institute Genomics Platform"/>
            <consortium name="The Broad Institute Genome Sequencing Center for Infectious Disease"/>
            <person name="Wu L."/>
            <person name="Ma J."/>
        </authorList>
    </citation>
    <scope>NUCLEOTIDE SEQUENCE [LARGE SCALE GENOMIC DNA]</scope>
    <source>
        <strain evidence="3 4">JCM 16014</strain>
    </source>
</reference>
<accession>A0ABN2UBI9</accession>
<dbReference type="PROSITE" id="PS51257">
    <property type="entry name" value="PROKAR_LIPOPROTEIN"/>
    <property type="match status" value="1"/>
</dbReference>
<dbReference type="Pfam" id="PF09084">
    <property type="entry name" value="NMT1"/>
    <property type="match status" value="1"/>
</dbReference>
<keyword evidence="4" id="KW-1185">Reference proteome</keyword>